<evidence type="ECO:0000256" key="2">
    <source>
        <dbReference type="ARBA" id="ARBA00009883"/>
    </source>
</evidence>
<evidence type="ECO:0000256" key="6">
    <source>
        <dbReference type="ARBA" id="ARBA00037765"/>
    </source>
</evidence>
<protein>
    <recommendedName>
        <fullName evidence="7">Guanylate cyclase activator 2B</fullName>
    </recommendedName>
</protein>
<evidence type="ECO:0000256" key="3">
    <source>
        <dbReference type="ARBA" id="ARBA00022525"/>
    </source>
</evidence>
<dbReference type="Ensembl" id="ENSSORT00005054843.1">
    <property type="protein sequence ID" value="ENSSORP00005053587.1"/>
    <property type="gene ID" value="ENSSORG00005024089.1"/>
</dbReference>
<comment type="function">
    <text evidence="6">Endogenous activator of intestinal guanylate cyclase. It stimulates this enzyme through the same receptor binding region as the heat-stable enterotoxins. May be a potent physiological regulator of intestinal fluid and electrolyte transport. May be an autocrine/paracrine regulator of intestinal salt and water transport.</text>
</comment>
<dbReference type="PANTHER" id="PTHR11318">
    <property type="entry name" value="GUANYLIN FAMILY MEMBER"/>
    <property type="match status" value="1"/>
</dbReference>
<reference evidence="8" key="2">
    <citation type="submission" date="2025-08" db="UniProtKB">
        <authorList>
            <consortium name="Ensembl"/>
        </authorList>
    </citation>
    <scope>IDENTIFICATION</scope>
</reference>
<keyword evidence="3" id="KW-0964">Secreted</keyword>
<accession>A0A673CLT0</accession>
<dbReference type="Pfam" id="PF02058">
    <property type="entry name" value="Guanylin"/>
    <property type="match status" value="1"/>
</dbReference>
<dbReference type="InterPro" id="IPR036382">
    <property type="entry name" value="Guanylin_sf"/>
</dbReference>
<dbReference type="Proteomes" id="UP000472271">
    <property type="component" value="Chromosome 5"/>
</dbReference>
<dbReference type="GO" id="GO:0030250">
    <property type="term" value="F:guanylate cyclase activator activity"/>
    <property type="evidence" value="ECO:0007669"/>
    <property type="project" value="InterPro"/>
</dbReference>
<comment type="similarity">
    <text evidence="2">Belongs to the guanylin family.</text>
</comment>
<evidence type="ECO:0000256" key="7">
    <source>
        <dbReference type="ARBA" id="ARBA00041176"/>
    </source>
</evidence>
<evidence type="ECO:0000256" key="5">
    <source>
        <dbReference type="ARBA" id="ARBA00023157"/>
    </source>
</evidence>
<reference evidence="8" key="1">
    <citation type="submission" date="2019-06" db="EMBL/GenBank/DDBJ databases">
        <authorList>
            <consortium name="Wellcome Sanger Institute Data Sharing"/>
        </authorList>
    </citation>
    <scope>NUCLEOTIDE SEQUENCE [LARGE SCALE GENOMIC DNA]</scope>
</reference>
<proteinExistence type="inferred from homology"/>
<evidence type="ECO:0000256" key="4">
    <source>
        <dbReference type="ARBA" id="ARBA00022729"/>
    </source>
</evidence>
<evidence type="ECO:0000313" key="9">
    <source>
        <dbReference type="Proteomes" id="UP000472271"/>
    </source>
</evidence>
<dbReference type="InterPro" id="IPR000879">
    <property type="entry name" value="Guanylin"/>
</dbReference>
<evidence type="ECO:0000313" key="8">
    <source>
        <dbReference type="Ensembl" id="ENSSORP00005053587.1"/>
    </source>
</evidence>
<dbReference type="AlphaFoldDB" id="A0A673CLT0"/>
<dbReference type="SUPFAM" id="SSF89890">
    <property type="entry name" value="Proguanylin"/>
    <property type="match status" value="1"/>
</dbReference>
<keyword evidence="9" id="KW-1185">Reference proteome</keyword>
<comment type="subcellular location">
    <subcellularLocation>
        <location evidence="1">Secreted</location>
    </subcellularLocation>
</comment>
<evidence type="ECO:0000256" key="1">
    <source>
        <dbReference type="ARBA" id="ARBA00004613"/>
    </source>
</evidence>
<dbReference type="Gene3D" id="3.90.1450.10">
    <property type="entry name" value="Guanylin"/>
    <property type="match status" value="1"/>
</dbReference>
<keyword evidence="4" id="KW-0732">Signal</keyword>
<dbReference type="PANTHER" id="PTHR11318:SF4">
    <property type="entry name" value="GUANYLATE CYCLASE ACTIVATOR 2B"/>
    <property type="match status" value="1"/>
</dbReference>
<reference evidence="8" key="3">
    <citation type="submission" date="2025-09" db="UniProtKB">
        <authorList>
            <consortium name="Ensembl"/>
        </authorList>
    </citation>
    <scope>IDENTIFICATION</scope>
</reference>
<organism evidence="8 9">
    <name type="scientific">Sphaeramia orbicularis</name>
    <name type="common">orbiculate cardinalfish</name>
    <dbReference type="NCBI Taxonomy" id="375764"/>
    <lineage>
        <taxon>Eukaryota</taxon>
        <taxon>Metazoa</taxon>
        <taxon>Chordata</taxon>
        <taxon>Craniata</taxon>
        <taxon>Vertebrata</taxon>
        <taxon>Euteleostomi</taxon>
        <taxon>Actinopterygii</taxon>
        <taxon>Neopterygii</taxon>
        <taxon>Teleostei</taxon>
        <taxon>Neoteleostei</taxon>
        <taxon>Acanthomorphata</taxon>
        <taxon>Gobiaria</taxon>
        <taxon>Kurtiformes</taxon>
        <taxon>Apogonoidei</taxon>
        <taxon>Apogonidae</taxon>
        <taxon>Apogoninae</taxon>
        <taxon>Sphaeramia</taxon>
    </lineage>
</organism>
<dbReference type="InParanoid" id="A0A673CLT0"/>
<sequence length="100" mass="11246">NQDMVNEATVLVKLCRYHNYVKNVGHRSFPLEAVKQLKELMKSNNNNVPSVCASPLLPLVFYPVCKGKHTAWVFHQLVKAITPISHCEMCKIPACTGCLH</sequence>
<name>A0A673CLT0_9TELE</name>
<keyword evidence="5" id="KW-1015">Disulfide bond</keyword>
<dbReference type="GO" id="GO:0005576">
    <property type="term" value="C:extracellular region"/>
    <property type="evidence" value="ECO:0007669"/>
    <property type="project" value="UniProtKB-SubCell"/>
</dbReference>